<evidence type="ECO:0000313" key="1">
    <source>
        <dbReference type="EMBL" id="EJL74423.1"/>
    </source>
</evidence>
<dbReference type="RefSeq" id="WP_007841537.1">
    <property type="nucleotide sequence ID" value="NZ_AKJY01000014.1"/>
</dbReference>
<reference evidence="1 2" key="1">
    <citation type="journal article" date="2012" name="J. Bacteriol.">
        <title>Twenty-one genome sequences from Pseudomonas species and 19 genome sequences from diverse bacteria isolated from the rhizosphere and endosphere of Populus deltoides.</title>
        <authorList>
            <person name="Brown S.D."/>
            <person name="Utturkar S.M."/>
            <person name="Klingeman D.M."/>
            <person name="Johnson C.M."/>
            <person name="Martin S.L."/>
            <person name="Land M.L."/>
            <person name="Lu T.Y."/>
            <person name="Schadt C.W."/>
            <person name="Doktycz M.J."/>
            <person name="Pelletier D.A."/>
        </authorList>
    </citation>
    <scope>NUCLEOTIDE SEQUENCE [LARGE SCALE GENOMIC DNA]</scope>
    <source>
        <strain evidence="1 2">CF314</strain>
    </source>
</reference>
<evidence type="ECO:0000313" key="2">
    <source>
        <dbReference type="Proteomes" id="UP000007509"/>
    </source>
</evidence>
<proteinExistence type="predicted"/>
<accession>J2KMV5</accession>
<dbReference type="Proteomes" id="UP000007509">
    <property type="component" value="Unassembled WGS sequence"/>
</dbReference>
<name>J2KMV5_9FLAO</name>
<gene>
    <name evidence="1" type="ORF">PMI13_01162</name>
</gene>
<keyword evidence="2" id="KW-1185">Reference proteome</keyword>
<sequence>MKDLDSSFSSLLENVFGDTLNQVIMDLYINFQDSLDEDLEGRTQIFETLQNCFTVMESHCYRLEVRQVIDYIFENGPKVPIPDVWKNRIRDAGRYLSEEQFYRYSKPAISQEAERYNKGPKR</sequence>
<organism evidence="1 2">
    <name type="scientific">Chryseobacterium populi</name>
    <dbReference type="NCBI Taxonomy" id="1144316"/>
    <lineage>
        <taxon>Bacteria</taxon>
        <taxon>Pseudomonadati</taxon>
        <taxon>Bacteroidota</taxon>
        <taxon>Flavobacteriia</taxon>
        <taxon>Flavobacteriales</taxon>
        <taxon>Weeksellaceae</taxon>
        <taxon>Chryseobacterium group</taxon>
        <taxon>Chryseobacterium</taxon>
    </lineage>
</organism>
<comment type="caution">
    <text evidence="1">The sequence shown here is derived from an EMBL/GenBank/DDBJ whole genome shotgun (WGS) entry which is preliminary data.</text>
</comment>
<protein>
    <submittedName>
        <fullName evidence="1">Uncharacterized protein</fullName>
    </submittedName>
</protein>
<dbReference type="AlphaFoldDB" id="J2KMV5"/>
<dbReference type="EMBL" id="AKJY01000014">
    <property type="protein sequence ID" value="EJL74423.1"/>
    <property type="molecule type" value="Genomic_DNA"/>
</dbReference>